<dbReference type="KEGG" id="vg:922146"/>
<evidence type="ECO:0000313" key="1">
    <source>
        <dbReference type="EMBL" id="AAL01752.1"/>
    </source>
</evidence>
<keyword evidence="3" id="KW-1185">Reference proteome</keyword>
<reference evidence="1 3" key="1">
    <citation type="journal article" date="2001" name="Virology">
        <title>Sequence analysis of the Spodoptera litura multicapsid nucleopolyhedrovirus genome.</title>
        <authorList>
            <person name="Pang Y."/>
            <person name="Yu J."/>
            <person name="Wang L."/>
            <person name="Hu X."/>
            <person name="Bao W."/>
            <person name="Li G."/>
            <person name="Chen C."/>
            <person name="Han H."/>
            <person name="Hu S."/>
            <person name="Yang H."/>
        </authorList>
    </citation>
    <scope>NUCLEOTIDE SEQUENCE [LARGE SCALE GENOMIC DNA]</scope>
    <source>
        <strain evidence="1 3">G2</strain>
    </source>
</reference>
<protein>
    <submittedName>
        <fullName evidence="1">Uncharacterized protein</fullName>
    </submittedName>
</protein>
<reference evidence="2" key="2">
    <citation type="journal article" date="2019" name="Viruses">
        <title>Identification of Loci Associated with Enhanced Virulence in Spodoptera litura Nucleopolyhedrovirus Isolates Using Deep Sequencing.</title>
        <authorList>
            <person name="Zwart M.P."/>
            <person name="Ali G."/>
            <person name="Strien E.A.V."/>
            <person name="Schijlen E.G.W.M."/>
            <person name="Wang M."/>
            <person name="Werf W.V."/>
            <person name="Vlak J.M."/>
        </authorList>
    </citation>
    <scope>NUCLEOTIDE SEQUENCE</scope>
    <source>
        <strain evidence="2">G2</strain>
    </source>
</reference>
<accession>Q91BF5</accession>
<dbReference type="OrthoDB" id="29649at10239"/>
<evidence type="ECO:0000313" key="2">
    <source>
        <dbReference type="EMBL" id="QHN73919.1"/>
    </source>
</evidence>
<dbReference type="EMBL" id="AF325155">
    <property type="protein sequence ID" value="AAL01752.1"/>
    <property type="molecule type" value="Genomic_DNA"/>
</dbReference>
<proteinExistence type="predicted"/>
<gene>
    <name evidence="2" type="primary">ORF70</name>
</gene>
<dbReference type="RefSeq" id="NP_258338.1">
    <property type="nucleotide sequence ID" value="NC_003102.1"/>
</dbReference>
<dbReference type="Proteomes" id="UP000202667">
    <property type="component" value="Segment"/>
</dbReference>
<name>Q91BF5_NPVST</name>
<sequence length="380" mass="44710">MDLVSTNLLFDPSLWKKFPLLSDMSEVSVINIVNKLINHIECNNFENFINHELIKWMKEEESLPHESLLPINDLMRFCCKFKFDNGLKTVTALATGKFKSMSYDYLVSKDIMSSFENAMFWSFKNISIGSVYEMLEFYDAIAESSCKTADDKYANVYNVKMNKIFENQYDILMGINYQNADSIHHIIYFNAFVEFCKVRSKVYSMMRNDAPDWINNKIMFNKFKSAIVNYRCALSDLDARLKKDCGLIKYNGTVYCKCLNRHVKVMLMIYFSMIVKTMIKHVIGSVEEFKKKHSLMNSCLVNDIKIIDIDVREKLEYIKVISKNFNYDAKTFHKFFDNLEHACLCIMRSKTFYHVSESLYYVNNNFVNMLYGNDLDEFLM</sequence>
<organism evidence="1 3">
    <name type="scientific">Spodoptera litura multicapsid nucleopolyhedrovirus</name>
    <name type="common">SpltMNPV</name>
    <dbReference type="NCBI Taxonomy" id="46242"/>
    <lineage>
        <taxon>Viruses</taxon>
        <taxon>Viruses incertae sedis</taxon>
        <taxon>Naldaviricetes</taxon>
        <taxon>Lefavirales</taxon>
        <taxon>Baculoviridae</taxon>
        <taxon>Alphabaculovirus</taxon>
        <taxon>Alphabaculovirus spliturae</taxon>
    </lineage>
</organism>
<evidence type="ECO:0000313" key="3">
    <source>
        <dbReference type="Proteomes" id="UP000202667"/>
    </source>
</evidence>
<dbReference type="EMBL" id="MN342245">
    <property type="protein sequence ID" value="QHN73919.1"/>
    <property type="molecule type" value="Genomic_DNA"/>
</dbReference>
<organismHost>
    <name type="scientific">Lepidoptera</name>
    <name type="common">moths &amp; butterflies</name>
    <dbReference type="NCBI Taxonomy" id="7088"/>
</organismHost>